<dbReference type="Proteomes" id="UP000470404">
    <property type="component" value="Unassembled WGS sequence"/>
</dbReference>
<proteinExistence type="predicted"/>
<comment type="caution">
    <text evidence="1">The sequence shown here is derived from an EMBL/GenBank/DDBJ whole genome shotgun (WGS) entry which is preliminary data.</text>
</comment>
<reference evidence="1 2" key="1">
    <citation type="submission" date="2020-01" db="EMBL/GenBank/DDBJ databases">
        <title>Insect and environment-associated Actinomycetes.</title>
        <authorList>
            <person name="Currrie C."/>
            <person name="Chevrette M."/>
            <person name="Carlson C."/>
            <person name="Stubbendieck R."/>
            <person name="Wendt-Pienkowski E."/>
        </authorList>
    </citation>
    <scope>NUCLEOTIDE SEQUENCE [LARGE SCALE GENOMIC DNA]</scope>
    <source>
        <strain evidence="1 2">SID8386</strain>
    </source>
</reference>
<accession>A0ABX0BV57</accession>
<dbReference type="GO" id="GO:0003677">
    <property type="term" value="F:DNA binding"/>
    <property type="evidence" value="ECO:0007669"/>
    <property type="project" value="UniProtKB-KW"/>
</dbReference>
<keyword evidence="2" id="KW-1185">Reference proteome</keyword>
<evidence type="ECO:0000313" key="1">
    <source>
        <dbReference type="EMBL" id="NEC56698.1"/>
    </source>
</evidence>
<sequence length="120" mass="12636">MPAPRTSTVAYGLSALDCHGRIADRTVFSALGWEPETRLVVNVTHATVVIVADPNGTLAMTGHGDLRLPAPVRHRCGLATGDRVLLSAHPDRGVLLAHPPAQLDRLLADAHSTLLDGDPA</sequence>
<protein>
    <submittedName>
        <fullName evidence="1">AbrB/MazE/SpoVT family DNA-binding domain-containing protein</fullName>
    </submittedName>
</protein>
<dbReference type="EMBL" id="JAAGNC010000075">
    <property type="protein sequence ID" value="NEC56698.1"/>
    <property type="molecule type" value="Genomic_DNA"/>
</dbReference>
<gene>
    <name evidence="1" type="ORF">G3I59_14170</name>
</gene>
<evidence type="ECO:0000313" key="2">
    <source>
        <dbReference type="Proteomes" id="UP000470404"/>
    </source>
</evidence>
<name>A0ABX0BV57_9PSEU</name>
<organism evidence="1 2">
    <name type="scientific">Amycolatopsis rubida</name>
    <dbReference type="NCBI Taxonomy" id="112413"/>
    <lineage>
        <taxon>Bacteria</taxon>
        <taxon>Bacillati</taxon>
        <taxon>Actinomycetota</taxon>
        <taxon>Actinomycetes</taxon>
        <taxon>Pseudonocardiales</taxon>
        <taxon>Pseudonocardiaceae</taxon>
        <taxon>Amycolatopsis</taxon>
    </lineage>
</organism>
<keyword evidence="1" id="KW-0238">DNA-binding</keyword>